<keyword evidence="2" id="KW-1185">Reference proteome</keyword>
<dbReference type="Proteomes" id="UP000619788">
    <property type="component" value="Unassembled WGS sequence"/>
</dbReference>
<proteinExistence type="predicted"/>
<evidence type="ECO:0000313" key="1">
    <source>
        <dbReference type="EMBL" id="GIH97424.1"/>
    </source>
</evidence>
<reference evidence="1 2" key="1">
    <citation type="submission" date="2021-01" db="EMBL/GenBank/DDBJ databases">
        <title>Whole genome shotgun sequence of Planobispora siamensis NBRC 107568.</title>
        <authorList>
            <person name="Komaki H."/>
            <person name="Tamura T."/>
        </authorList>
    </citation>
    <scope>NUCLEOTIDE SEQUENCE [LARGE SCALE GENOMIC DNA]</scope>
    <source>
        <strain evidence="1 2">NBRC 107568</strain>
    </source>
</reference>
<name>A0A8J3SQC6_9ACTN</name>
<comment type="caution">
    <text evidence="1">The sequence shown here is derived from an EMBL/GenBank/DDBJ whole genome shotgun (WGS) entry which is preliminary data.</text>
</comment>
<dbReference type="AlphaFoldDB" id="A0A8J3SQC6"/>
<accession>A0A8J3SQC6</accession>
<gene>
    <name evidence="1" type="ORF">Psi01_80540</name>
</gene>
<dbReference type="RefSeq" id="WP_204069429.1">
    <property type="nucleotide sequence ID" value="NZ_BOOJ01000084.1"/>
</dbReference>
<evidence type="ECO:0000313" key="2">
    <source>
        <dbReference type="Proteomes" id="UP000619788"/>
    </source>
</evidence>
<sequence length="95" mass="10249">MAAEAGERWRERLHPWWSWVTGDGVVVHEGDLDAADLVIGPGPLVVTGDLRLTGLLEDRHRAERTLLVVLGDLEAGNVATSSAPRSSTASHGCRR</sequence>
<protein>
    <submittedName>
        <fullName evidence="1">Uncharacterized protein</fullName>
    </submittedName>
</protein>
<dbReference type="EMBL" id="BOOJ01000084">
    <property type="protein sequence ID" value="GIH97424.1"/>
    <property type="molecule type" value="Genomic_DNA"/>
</dbReference>
<organism evidence="1 2">
    <name type="scientific">Planobispora siamensis</name>
    <dbReference type="NCBI Taxonomy" id="936338"/>
    <lineage>
        <taxon>Bacteria</taxon>
        <taxon>Bacillati</taxon>
        <taxon>Actinomycetota</taxon>
        <taxon>Actinomycetes</taxon>
        <taxon>Streptosporangiales</taxon>
        <taxon>Streptosporangiaceae</taxon>
        <taxon>Planobispora</taxon>
    </lineage>
</organism>